<organism evidence="2 3">
    <name type="scientific">Necator americanus</name>
    <name type="common">Human hookworm</name>
    <dbReference type="NCBI Taxonomy" id="51031"/>
    <lineage>
        <taxon>Eukaryota</taxon>
        <taxon>Metazoa</taxon>
        <taxon>Ecdysozoa</taxon>
        <taxon>Nematoda</taxon>
        <taxon>Chromadorea</taxon>
        <taxon>Rhabditida</taxon>
        <taxon>Rhabditina</taxon>
        <taxon>Rhabditomorpha</taxon>
        <taxon>Strongyloidea</taxon>
        <taxon>Ancylostomatidae</taxon>
        <taxon>Bunostominae</taxon>
        <taxon>Necator</taxon>
    </lineage>
</organism>
<accession>A0ABR1BHQ0</accession>
<comment type="caution">
    <text evidence="2">The sequence shown here is derived from an EMBL/GenBank/DDBJ whole genome shotgun (WGS) entry which is preliminary data.</text>
</comment>
<evidence type="ECO:0000313" key="3">
    <source>
        <dbReference type="Proteomes" id="UP001303046"/>
    </source>
</evidence>
<evidence type="ECO:0000313" key="2">
    <source>
        <dbReference type="EMBL" id="KAK6726036.1"/>
    </source>
</evidence>
<dbReference type="Proteomes" id="UP001303046">
    <property type="component" value="Unassembled WGS sequence"/>
</dbReference>
<proteinExistence type="predicted"/>
<protein>
    <submittedName>
        <fullName evidence="2">Uncharacterized protein</fullName>
    </submittedName>
</protein>
<sequence>MYDSVQILKSDSGGVRSSGHEDHADHDPTVVLSNWIYDSKGTVASGFFAIEPIVGQTVGLLAVHRRSRHPTATDHIHAKLVELTIFPPWRKVKQRYFLQYYYI</sequence>
<feature type="region of interest" description="Disordered" evidence="1">
    <location>
        <begin position="1"/>
        <end position="26"/>
    </location>
</feature>
<dbReference type="EMBL" id="JAVFWL010000001">
    <property type="protein sequence ID" value="KAK6726036.1"/>
    <property type="molecule type" value="Genomic_DNA"/>
</dbReference>
<reference evidence="2 3" key="1">
    <citation type="submission" date="2023-08" db="EMBL/GenBank/DDBJ databases">
        <title>A Necator americanus chromosomal reference genome.</title>
        <authorList>
            <person name="Ilik V."/>
            <person name="Petrzelkova K.J."/>
            <person name="Pardy F."/>
            <person name="Fuh T."/>
            <person name="Niatou-Singa F.S."/>
            <person name="Gouil Q."/>
            <person name="Baker L."/>
            <person name="Ritchie M.E."/>
            <person name="Jex A.R."/>
            <person name="Gazzola D."/>
            <person name="Li H."/>
            <person name="Toshio Fujiwara R."/>
            <person name="Zhan B."/>
            <person name="Aroian R.V."/>
            <person name="Pafco B."/>
            <person name="Schwarz E.M."/>
        </authorList>
    </citation>
    <scope>NUCLEOTIDE SEQUENCE [LARGE SCALE GENOMIC DNA]</scope>
    <source>
        <strain evidence="2 3">Aroian</strain>
        <tissue evidence="2">Whole animal</tissue>
    </source>
</reference>
<evidence type="ECO:0000256" key="1">
    <source>
        <dbReference type="SAM" id="MobiDB-lite"/>
    </source>
</evidence>
<gene>
    <name evidence="2" type="primary">Necator_chrI.g507</name>
    <name evidence="2" type="ORF">RB195_004385</name>
</gene>
<name>A0ABR1BHQ0_NECAM</name>
<keyword evidence="3" id="KW-1185">Reference proteome</keyword>